<keyword evidence="3" id="KW-0456">Lyase</keyword>
<sequence length="326" mass="34289">MQINEVYRAAERIRGRVVRTPVLTLPEFDTELGAQLFLKAELHQITGAFKIRGALNKLLSLPPGALRRGVVAASSGNHGRAVATLARGLAVPAVLVLPADAPAAKLDAVRREGARVVLYDPVHDDRDALTAGIAAEEGMSVLPSSDDPVVAAGHGTLALELFATTGPLDRLVLPVGGGGLAAGCATVAKALYPGIEVIGVEPRGGDDTARSLRAGHRVSVRTPDTLADGLRHRTPGRFTFEVNRRLLDSVVTVDDSEIAAAMGELWRHGRLVVEPSGACALAAVRARRPDPAGLRVGVVLSGGNVDEERFHRIIAPHVDHSYAPAR</sequence>
<dbReference type="InterPro" id="IPR000634">
    <property type="entry name" value="Ser/Thr_deHydtase_PyrdxlP-BS"/>
</dbReference>
<comment type="caution">
    <text evidence="5">The sequence shown here is derived from an EMBL/GenBank/DDBJ whole genome shotgun (WGS) entry which is preliminary data.</text>
</comment>
<dbReference type="Gene3D" id="3.40.50.1100">
    <property type="match status" value="2"/>
</dbReference>
<dbReference type="InterPro" id="IPR036052">
    <property type="entry name" value="TrpB-like_PALP_sf"/>
</dbReference>
<comment type="cofactor">
    <cofactor evidence="1">
        <name>pyridoxal 5'-phosphate</name>
        <dbReference type="ChEBI" id="CHEBI:597326"/>
    </cofactor>
</comment>
<reference evidence="6" key="1">
    <citation type="journal article" date="2019" name="Int. J. Syst. Evol. Microbiol.">
        <title>The Global Catalogue of Microorganisms (GCM) 10K type strain sequencing project: providing services to taxonomists for standard genome sequencing and annotation.</title>
        <authorList>
            <consortium name="The Broad Institute Genomics Platform"/>
            <consortium name="The Broad Institute Genome Sequencing Center for Infectious Disease"/>
            <person name="Wu L."/>
            <person name="Ma J."/>
        </authorList>
    </citation>
    <scope>NUCLEOTIDE SEQUENCE [LARGE SCALE GENOMIC DNA]</scope>
    <source>
        <strain evidence="6">PCU 347</strain>
    </source>
</reference>
<dbReference type="PANTHER" id="PTHR48078:SF6">
    <property type="entry name" value="L-THREONINE DEHYDRATASE CATABOLIC TDCB"/>
    <property type="match status" value="1"/>
</dbReference>
<dbReference type="SUPFAM" id="SSF53686">
    <property type="entry name" value="Tryptophan synthase beta subunit-like PLP-dependent enzymes"/>
    <property type="match status" value="1"/>
</dbReference>
<dbReference type="Pfam" id="PF00291">
    <property type="entry name" value="PALP"/>
    <property type="match status" value="1"/>
</dbReference>
<organism evidence="5 6">
    <name type="scientific">Streptomyces andamanensis</name>
    <dbReference type="NCBI Taxonomy" id="1565035"/>
    <lineage>
        <taxon>Bacteria</taxon>
        <taxon>Bacillati</taxon>
        <taxon>Actinomycetota</taxon>
        <taxon>Actinomycetes</taxon>
        <taxon>Kitasatosporales</taxon>
        <taxon>Streptomycetaceae</taxon>
        <taxon>Streptomyces</taxon>
    </lineage>
</organism>
<evidence type="ECO:0000313" key="6">
    <source>
        <dbReference type="Proteomes" id="UP001595824"/>
    </source>
</evidence>
<keyword evidence="2" id="KW-0663">Pyridoxal phosphate</keyword>
<accession>A0ABV8TJN6</accession>
<name>A0ABV8TJN6_9ACTN</name>
<dbReference type="PANTHER" id="PTHR48078">
    <property type="entry name" value="THREONINE DEHYDRATASE, MITOCHONDRIAL-RELATED"/>
    <property type="match status" value="1"/>
</dbReference>
<dbReference type="PROSITE" id="PS00165">
    <property type="entry name" value="DEHYDRATASE_SER_THR"/>
    <property type="match status" value="1"/>
</dbReference>
<dbReference type="Proteomes" id="UP001595824">
    <property type="component" value="Unassembled WGS sequence"/>
</dbReference>
<protein>
    <submittedName>
        <fullName evidence="5">Threonine/serine dehydratase</fullName>
    </submittedName>
</protein>
<dbReference type="EMBL" id="JBHSDP010000024">
    <property type="protein sequence ID" value="MFC4330611.1"/>
    <property type="molecule type" value="Genomic_DNA"/>
</dbReference>
<dbReference type="CDD" id="cd01562">
    <property type="entry name" value="Thr-dehyd"/>
    <property type="match status" value="1"/>
</dbReference>
<dbReference type="RefSeq" id="WP_018567224.1">
    <property type="nucleotide sequence ID" value="NZ_JBHSDP010000024.1"/>
</dbReference>
<proteinExistence type="predicted"/>
<evidence type="ECO:0000259" key="4">
    <source>
        <dbReference type="Pfam" id="PF00291"/>
    </source>
</evidence>
<keyword evidence="6" id="KW-1185">Reference proteome</keyword>
<evidence type="ECO:0000256" key="2">
    <source>
        <dbReference type="ARBA" id="ARBA00022898"/>
    </source>
</evidence>
<evidence type="ECO:0000256" key="3">
    <source>
        <dbReference type="ARBA" id="ARBA00023239"/>
    </source>
</evidence>
<dbReference type="InterPro" id="IPR050147">
    <property type="entry name" value="Ser/Thr_Dehydratase"/>
</dbReference>
<gene>
    <name evidence="5" type="ORF">ACFPC0_23065</name>
</gene>
<feature type="domain" description="Tryptophan synthase beta chain-like PALP" evidence="4">
    <location>
        <begin position="16"/>
        <end position="302"/>
    </location>
</feature>
<dbReference type="InterPro" id="IPR001926">
    <property type="entry name" value="TrpB-like_PALP"/>
</dbReference>
<evidence type="ECO:0000256" key="1">
    <source>
        <dbReference type="ARBA" id="ARBA00001933"/>
    </source>
</evidence>
<evidence type="ECO:0000313" key="5">
    <source>
        <dbReference type="EMBL" id="MFC4330611.1"/>
    </source>
</evidence>